<keyword evidence="5 13" id="KW-0418">Kinase</keyword>
<feature type="region of interest" description="Disordered" evidence="8">
    <location>
        <begin position="346"/>
        <end position="385"/>
    </location>
</feature>
<evidence type="ECO:0000259" key="10">
    <source>
        <dbReference type="PROSITE" id="PS50110"/>
    </source>
</evidence>
<evidence type="ECO:0000256" key="4">
    <source>
        <dbReference type="ARBA" id="ARBA00022679"/>
    </source>
</evidence>
<dbReference type="PROSITE" id="PS50110">
    <property type="entry name" value="RESPONSE_REGULATORY"/>
    <property type="match status" value="1"/>
</dbReference>
<feature type="region of interest" description="Disordered" evidence="8">
    <location>
        <begin position="528"/>
        <end position="560"/>
    </location>
</feature>
<dbReference type="SMART" id="SM00387">
    <property type="entry name" value="HATPase_c"/>
    <property type="match status" value="1"/>
</dbReference>
<dbReference type="Pfam" id="PF00072">
    <property type="entry name" value="Response_reg"/>
    <property type="match status" value="1"/>
</dbReference>
<dbReference type="InterPro" id="IPR005467">
    <property type="entry name" value="His_kinase_dom"/>
</dbReference>
<sequence>MAHAKSFTQVSGLDRTAHSLDEVTKYVEDVIRLFLSDLAGQVKELRHKQRSRTSKTVVEFFYTLAKSAHPITDLQRLGIDVLKDFGDFLHSASQTLRDELLHGSLKSHDVLIQNLEPTAQFLSESLAALESRKDVIKILKHYIEHASEPELVGETTPTTAPDATATPFPKVKRTPPAFVKTTCTPYFGFSFESLFANTVSVAHYAPFNGHTKPTVAHSSASTTAASESTATPAVIRQFVKYLLEAANVRTQHERISGTILRTLAKLSQAPDIFSELSTLSFVPGLNDFRDFLLSQKHASSHALSRELADEVLTHLLSLFNSALSQDSTAAQLISYAESAPAEVNEALSRTDVATPSPATSAEPPKLDSSEKAPDSASALPSSAATPTESDYINYVIHILKRTQAQVKPDSEGYQQLSALIHSSDLLATLSQTNHEWLKEFANFIVESWLNRTPIEKLNALADDIVSSLAAALSAPTSHTLTEPIDSELEQLLSTLQPPLVTDTSEDLPKLSPEQLAQLTEEIESSIALPSSTETHPEHISQVISPPAPETLETATTSTSDTDIASEAVDTVSADMNTALDQLATDNPVDSELSDTLALLANTDDLNFQLDTSDESTLPNYVELARHVLRQVQASLPRTDAGKFASDFFENLLTSEDLLEALQMASLSPIRDIGNYILSANQSKPTEELFRSRLTSKANEAIGILFSEFEQHHLQNQLRDDETFSPSDLLDDSNLDTSSDVALPTLDDLLVPTSSSHQTDGSASETSDLETLDDQLFNNLDVLSDEILPESLSVPDSPFEIGLTSSESSTPTASESVASEAPASLESSPNLSISAKETTPAVPESDTSASSSDTDVGHESLDTDLLTSELLLDESLLTDTTLEPLDTLKSELSSLHDLSAQVTTPDEGLETHLDDSLLLLDDSAFLAPGTLLDDSSLLSETLDTSTHSTPATSESDIKSPSESAIDLLSLSEPPAEATSTVSESTLLDDSLQTPQDTFAGISSGTSALDFSLPDHTDLLLDDTPAPAQSAPAQESATKFVPDELQQIFLEEATEYLEKLNEDLLALDKVADTQQPDLVNRVLRGSHTIKGSAAMVQLRNISDLAHKMEDALQLVRDKNLKVPKALIDVLFQSADAIGDMLKTFRTTGKDDHPKKEDLVAILQNYTQQLEQSGEIRAEDAPEPKPKFVPNELQQIFLEEATEYLEKLNEDLLALDKVADTQQPDLVNRVLRGSHTIKGSAAMVQLRNISDLAHKMEDALQLVRDKNLKVPKALIDVLFQSADAIGDMLKTFRTTGKDDHPKKEDLVAILQNYTQQLEQSGEIHSVLSLAELKESQAVEAVETATQPRRLQTVAEQTVRIDIRALNSLINLSAELVIARNRLNNELLAFNKSINRLSKERLHLAQISKKIMTMIQKGSKASGAFASYSDVLKEFSDTEFDRFSELDIISRDIKSAILNFDESISELKSIGSMLSQNVVKVSSIANDLNREIVGMRMVPVKQMFTRFSRSVRDIAKVEQKEINLVTEGEDTKLDKTVMEEVIEPIMHIVRNAIGHGIETPDVRRAHGKPPVGTITLRAYQKGSRVILEVEDDGSGINIEKVKAKAVQIGLITPEEAEKMTPAQATELIFRPGFSTADKVTELQGRGVGMDVVQNTIRRLKGTTNIETVSGKGTKFIISLPLTLAISDALLVTALDQTYAIPLEPVLETSYISTDTIEQDEDGKRYITLRDERIELRYLNDILGYQSDVMLFKAKVAVVIVKLEEEQKKIAVAVEKLIGKEEIVVKTLGKHLRNVRGIIGSTILGDGQVIIILDIVYLLRSEESRSRDVYVSVDNSAVETLSPSTEPAVPTVKRRRRKGAKITVLHADDSPSVRKYVQSVLKNADITVISADDGLAALNRLPSANVDLVITDLEMPRMNGFELISEIRRMPEYQDLPIIIVTARAGDKHRRTGLELGANAFLNKPFDPQQLIATIESFVS</sequence>
<dbReference type="Gene3D" id="2.30.30.40">
    <property type="entry name" value="SH3 Domains"/>
    <property type="match status" value="1"/>
</dbReference>
<accession>A0A395LW28</accession>
<feature type="domain" description="Response regulatory" evidence="10">
    <location>
        <begin position="1858"/>
        <end position="1974"/>
    </location>
</feature>
<dbReference type="InterPro" id="IPR037006">
    <property type="entry name" value="CheA-like_homodim_sf"/>
</dbReference>
<feature type="domain" description="CheW-like" evidence="11">
    <location>
        <begin position="1681"/>
        <end position="1819"/>
    </location>
</feature>
<dbReference type="InterPro" id="IPR051315">
    <property type="entry name" value="Bact_Chemotaxis_CheA"/>
</dbReference>
<dbReference type="Gene3D" id="3.30.565.10">
    <property type="entry name" value="Histidine kinase-like ATPase, C-terminal domain"/>
    <property type="match status" value="1"/>
</dbReference>
<dbReference type="CDD" id="cd00731">
    <property type="entry name" value="CheA_reg"/>
    <property type="match status" value="1"/>
</dbReference>
<dbReference type="Pfam" id="PF01627">
    <property type="entry name" value="Hpt"/>
    <property type="match status" value="2"/>
</dbReference>
<feature type="compositionally biased region" description="Low complexity" evidence="8">
    <location>
        <begin position="803"/>
        <end position="828"/>
    </location>
</feature>
<dbReference type="Proteomes" id="UP000266389">
    <property type="component" value="Unassembled WGS sequence"/>
</dbReference>
<dbReference type="Gene3D" id="1.10.287.560">
    <property type="entry name" value="Histidine kinase CheA-like, homodimeric domain"/>
    <property type="match status" value="1"/>
</dbReference>
<dbReference type="Pfam" id="PF01584">
    <property type="entry name" value="CheW"/>
    <property type="match status" value="1"/>
</dbReference>
<feature type="domain" description="HPt" evidence="12">
    <location>
        <begin position="1036"/>
        <end position="1142"/>
    </location>
</feature>
<feature type="compositionally biased region" description="Low complexity" evidence="8">
    <location>
        <begin position="844"/>
        <end position="853"/>
    </location>
</feature>
<dbReference type="PROSITE" id="PS50109">
    <property type="entry name" value="HIS_KIN"/>
    <property type="match status" value="1"/>
</dbReference>
<dbReference type="SMART" id="SM00260">
    <property type="entry name" value="CheW"/>
    <property type="match status" value="1"/>
</dbReference>
<protein>
    <recommendedName>
        <fullName evidence="2">histidine kinase</fullName>
        <ecNumber evidence="2">2.7.13.3</ecNumber>
    </recommendedName>
</protein>
<dbReference type="CDD" id="cd16916">
    <property type="entry name" value="HATPase_CheA-like"/>
    <property type="match status" value="1"/>
</dbReference>
<gene>
    <name evidence="13" type="ORF">D0433_14240</name>
</gene>
<evidence type="ECO:0000256" key="7">
    <source>
        <dbReference type="PROSITE-ProRule" id="PRU00169"/>
    </source>
</evidence>
<feature type="domain" description="Histidine kinase" evidence="9">
    <location>
        <begin position="1476"/>
        <end position="1679"/>
    </location>
</feature>
<dbReference type="GO" id="GO:0005524">
    <property type="term" value="F:ATP binding"/>
    <property type="evidence" value="ECO:0007669"/>
    <property type="project" value="UniProtKB-KW"/>
</dbReference>
<dbReference type="GO" id="GO:0000155">
    <property type="term" value="F:phosphorelay sensor kinase activity"/>
    <property type="evidence" value="ECO:0007669"/>
    <property type="project" value="InterPro"/>
</dbReference>
<comment type="caution">
    <text evidence="13">The sequence shown here is derived from an EMBL/GenBank/DDBJ whole genome shotgun (WGS) entry which is preliminary data.</text>
</comment>
<reference evidence="13 14" key="1">
    <citation type="journal article" date="2011" name="ISME J.">
        <title>Community ecology of hot spring cyanobacterial mats: predominant populations and their functional potential.</title>
        <authorList>
            <person name="Klatt C.G."/>
            <person name="Wood J.M."/>
            <person name="Rusch D.B."/>
            <person name="Bateson M.M."/>
            <person name="Hamamura N."/>
            <person name="Heidelberg J.F."/>
            <person name="Grossman A.R."/>
            <person name="Bhaya D."/>
            <person name="Cohan F.M."/>
            <person name="Kuhl M."/>
            <person name="Bryant D.A."/>
            <person name="Ward D.M."/>
        </authorList>
    </citation>
    <scope>NUCLEOTIDE SEQUENCE [LARGE SCALE GENOMIC DNA]</scope>
    <source>
        <strain evidence="13">OS</strain>
    </source>
</reference>
<dbReference type="SMART" id="SM00073">
    <property type="entry name" value="HPT"/>
    <property type="match status" value="2"/>
</dbReference>
<feature type="compositionally biased region" description="Basic and acidic residues" evidence="8">
    <location>
        <begin position="364"/>
        <end position="373"/>
    </location>
</feature>
<feature type="region of interest" description="Disordered" evidence="8">
    <location>
        <begin position="790"/>
        <end position="860"/>
    </location>
</feature>
<dbReference type="InterPro" id="IPR003594">
    <property type="entry name" value="HATPase_dom"/>
</dbReference>
<dbReference type="PROSITE" id="PS50851">
    <property type="entry name" value="CHEW"/>
    <property type="match status" value="1"/>
</dbReference>
<dbReference type="EMBL" id="PHFL01000074">
    <property type="protein sequence ID" value="RFM22821.1"/>
    <property type="molecule type" value="Genomic_DNA"/>
</dbReference>
<feature type="compositionally biased region" description="Polar residues" evidence="8">
    <location>
        <begin position="949"/>
        <end position="961"/>
    </location>
</feature>
<evidence type="ECO:0000256" key="1">
    <source>
        <dbReference type="ARBA" id="ARBA00000085"/>
    </source>
</evidence>
<dbReference type="SUPFAM" id="SSF52172">
    <property type="entry name" value="CheY-like"/>
    <property type="match status" value="1"/>
</dbReference>
<feature type="compositionally biased region" description="Low complexity" evidence="8">
    <location>
        <begin position="374"/>
        <end position="385"/>
    </location>
</feature>
<dbReference type="SUPFAM" id="SSF50341">
    <property type="entry name" value="CheW-like"/>
    <property type="match status" value="1"/>
</dbReference>
<evidence type="ECO:0000256" key="8">
    <source>
        <dbReference type="SAM" id="MobiDB-lite"/>
    </source>
</evidence>
<dbReference type="SMART" id="SM01231">
    <property type="entry name" value="H-kinase_dim"/>
    <property type="match status" value="1"/>
</dbReference>
<dbReference type="InterPro" id="IPR002545">
    <property type="entry name" value="CheW-lke_dom"/>
</dbReference>
<dbReference type="PRINTS" id="PR00344">
    <property type="entry name" value="BCTRLSENSOR"/>
</dbReference>
<feature type="region of interest" description="Disordered" evidence="8">
    <location>
        <begin position="1016"/>
        <end position="1035"/>
    </location>
</feature>
<dbReference type="Pfam" id="PF02518">
    <property type="entry name" value="HATPase_c"/>
    <property type="match status" value="1"/>
</dbReference>
<dbReference type="InterPro" id="IPR036890">
    <property type="entry name" value="HATPase_C_sf"/>
</dbReference>
<dbReference type="Gene3D" id="1.20.120.160">
    <property type="entry name" value="HPT domain"/>
    <property type="match status" value="2"/>
</dbReference>
<proteinExistence type="predicted"/>
<dbReference type="Pfam" id="PF02895">
    <property type="entry name" value="H-kinase_dim"/>
    <property type="match status" value="1"/>
</dbReference>
<keyword evidence="4" id="KW-0808">Transferase</keyword>
<feature type="domain" description="HPt" evidence="12">
    <location>
        <begin position="1183"/>
        <end position="1289"/>
    </location>
</feature>
<dbReference type="PANTHER" id="PTHR43395:SF1">
    <property type="entry name" value="CHEMOTAXIS PROTEIN CHEA"/>
    <property type="match status" value="1"/>
</dbReference>
<evidence type="ECO:0000256" key="3">
    <source>
        <dbReference type="ARBA" id="ARBA00022553"/>
    </source>
</evidence>
<name>A0A395LW28_9BACT</name>
<dbReference type="SUPFAM" id="SSF47226">
    <property type="entry name" value="Histidine-containing phosphotransfer domain, HPT domain"/>
    <property type="match status" value="2"/>
</dbReference>
<evidence type="ECO:0000259" key="9">
    <source>
        <dbReference type="PROSITE" id="PS50109"/>
    </source>
</evidence>
<feature type="compositionally biased region" description="Low complexity" evidence="8">
    <location>
        <begin position="1020"/>
        <end position="1035"/>
    </location>
</feature>
<evidence type="ECO:0000256" key="2">
    <source>
        <dbReference type="ARBA" id="ARBA00012438"/>
    </source>
</evidence>
<feature type="modified residue" description="Phosphohistidine" evidence="6">
    <location>
        <position position="1232"/>
    </location>
</feature>
<dbReference type="SUPFAM" id="SSF55874">
    <property type="entry name" value="ATPase domain of HSP90 chaperone/DNA topoisomerase II/histidine kinase"/>
    <property type="match status" value="1"/>
</dbReference>
<keyword evidence="3 7" id="KW-0597">Phosphoprotein</keyword>
<evidence type="ECO:0000256" key="5">
    <source>
        <dbReference type="ARBA" id="ARBA00022777"/>
    </source>
</evidence>
<dbReference type="CDD" id="cd00088">
    <property type="entry name" value="HPT"/>
    <property type="match status" value="2"/>
</dbReference>
<dbReference type="InterPro" id="IPR001789">
    <property type="entry name" value="Sig_transdc_resp-reg_receiver"/>
</dbReference>
<comment type="catalytic activity">
    <reaction evidence="1">
        <text>ATP + protein L-histidine = ADP + protein N-phospho-L-histidine.</text>
        <dbReference type="EC" id="2.7.13.3"/>
    </reaction>
</comment>
<feature type="compositionally biased region" description="Low complexity" evidence="8">
    <location>
        <begin position="353"/>
        <end position="363"/>
    </location>
</feature>
<evidence type="ECO:0000259" key="11">
    <source>
        <dbReference type="PROSITE" id="PS50851"/>
    </source>
</evidence>
<dbReference type="InterPro" id="IPR008207">
    <property type="entry name" value="Sig_transdc_His_kin_Hpt_dom"/>
</dbReference>
<dbReference type="EC" id="2.7.13.3" evidence="2"/>
<dbReference type="PROSITE" id="PS50894">
    <property type="entry name" value="HPT"/>
    <property type="match status" value="2"/>
</dbReference>
<dbReference type="InterPro" id="IPR011006">
    <property type="entry name" value="CheY-like_superfamily"/>
</dbReference>
<dbReference type="SMART" id="SM00448">
    <property type="entry name" value="REC"/>
    <property type="match status" value="1"/>
</dbReference>
<feature type="modified residue" description="Phosphohistidine" evidence="6">
    <location>
        <position position="1085"/>
    </location>
</feature>
<dbReference type="InterPro" id="IPR004105">
    <property type="entry name" value="CheA-like_dim"/>
</dbReference>
<evidence type="ECO:0000313" key="13">
    <source>
        <dbReference type="EMBL" id="RFM22821.1"/>
    </source>
</evidence>
<feature type="compositionally biased region" description="Low complexity" evidence="8">
    <location>
        <begin position="549"/>
        <end position="560"/>
    </location>
</feature>
<dbReference type="GO" id="GO:0006935">
    <property type="term" value="P:chemotaxis"/>
    <property type="evidence" value="ECO:0007669"/>
    <property type="project" value="UniProtKB-KW"/>
</dbReference>
<dbReference type="Gene3D" id="3.40.50.2300">
    <property type="match status" value="1"/>
</dbReference>
<evidence type="ECO:0000313" key="14">
    <source>
        <dbReference type="Proteomes" id="UP000266389"/>
    </source>
</evidence>
<dbReference type="InterPro" id="IPR036641">
    <property type="entry name" value="HPT_dom_sf"/>
</dbReference>
<feature type="region of interest" description="Disordered" evidence="8">
    <location>
        <begin position="941"/>
        <end position="961"/>
    </location>
</feature>
<evidence type="ECO:0000259" key="12">
    <source>
        <dbReference type="PROSITE" id="PS50894"/>
    </source>
</evidence>
<dbReference type="InterPro" id="IPR036061">
    <property type="entry name" value="CheW-like_dom_sf"/>
</dbReference>
<dbReference type="GO" id="GO:0005737">
    <property type="term" value="C:cytoplasm"/>
    <property type="evidence" value="ECO:0007669"/>
    <property type="project" value="InterPro"/>
</dbReference>
<feature type="modified residue" description="4-aspartylphosphate" evidence="7">
    <location>
        <position position="1907"/>
    </location>
</feature>
<evidence type="ECO:0000256" key="6">
    <source>
        <dbReference type="PROSITE-ProRule" id="PRU00110"/>
    </source>
</evidence>
<dbReference type="InterPro" id="IPR004358">
    <property type="entry name" value="Sig_transdc_His_kin-like_C"/>
</dbReference>
<dbReference type="FunFam" id="3.30.565.10:FF:000016">
    <property type="entry name" value="Chemotaxis protein CheA, putative"/>
    <property type="match status" value="1"/>
</dbReference>
<organism evidence="13 14">
    <name type="scientific">Candidatus Thermochlorobacter aerophilus</name>
    <dbReference type="NCBI Taxonomy" id="1868324"/>
    <lineage>
        <taxon>Bacteria</taxon>
        <taxon>Pseudomonadati</taxon>
        <taxon>Chlorobiota</taxon>
        <taxon>Chlorobiia</taxon>
        <taxon>Chlorobiales</taxon>
        <taxon>Candidatus Thermochlorobacteriaceae</taxon>
        <taxon>Candidatus Thermochlorobacter</taxon>
    </lineage>
</organism>
<dbReference type="PANTHER" id="PTHR43395">
    <property type="entry name" value="SENSOR HISTIDINE KINASE CHEA"/>
    <property type="match status" value="1"/>
</dbReference>